<dbReference type="EMBL" id="CABVIN010000005">
    <property type="protein sequence ID" value="VVP17447.1"/>
    <property type="molecule type" value="Genomic_DNA"/>
</dbReference>
<gene>
    <name evidence="3" type="ORF">PS896_03658</name>
</gene>
<evidence type="ECO:0000256" key="1">
    <source>
        <dbReference type="SAM" id="MobiDB-lite"/>
    </source>
</evidence>
<evidence type="ECO:0000256" key="2">
    <source>
        <dbReference type="SAM" id="Phobius"/>
    </source>
</evidence>
<evidence type="ECO:0000313" key="3">
    <source>
        <dbReference type="EMBL" id="VVP17447.1"/>
    </source>
</evidence>
<dbReference type="AlphaFoldDB" id="A0A5E7M1T6"/>
<sequence length="211" mass="23703">MKVPATVIEYGIAFLFVTIVTMVLWFLFSVIIDCIVVPRRRAEFRKAVISSLKRARLSWEELCEIAFKHQLNQNNACHAIRALYTDILEGVEKDHSNNSMLPFLAGFLADYKHEELYQELPADIRASLGSIKTILGPNASALDPLLLQIKAIVSKKDRINARQRFYTCWGFMFGVIGVVFSVYTYLNSPTVTVSPDTPSATSVPSAQQNNN</sequence>
<feature type="region of interest" description="Disordered" evidence="1">
    <location>
        <begin position="192"/>
        <end position="211"/>
    </location>
</feature>
<reference evidence="3 4" key="1">
    <citation type="submission" date="2019-09" db="EMBL/GenBank/DDBJ databases">
        <authorList>
            <person name="Chandra G."/>
            <person name="Truman W A."/>
        </authorList>
    </citation>
    <scope>NUCLEOTIDE SEQUENCE [LARGE SCALE GENOMIC DNA]</scope>
    <source>
        <strain evidence="3">PS896</strain>
    </source>
</reference>
<keyword evidence="2" id="KW-0472">Membrane</keyword>
<feature type="transmembrane region" description="Helical" evidence="2">
    <location>
        <begin position="165"/>
        <end position="186"/>
    </location>
</feature>
<keyword evidence="2" id="KW-1133">Transmembrane helix</keyword>
<protein>
    <submittedName>
        <fullName evidence="3">Uncharacterized protein</fullName>
    </submittedName>
</protein>
<organism evidence="3 4">
    <name type="scientific">Pseudomonas fluorescens</name>
    <dbReference type="NCBI Taxonomy" id="294"/>
    <lineage>
        <taxon>Bacteria</taxon>
        <taxon>Pseudomonadati</taxon>
        <taxon>Pseudomonadota</taxon>
        <taxon>Gammaproteobacteria</taxon>
        <taxon>Pseudomonadales</taxon>
        <taxon>Pseudomonadaceae</taxon>
        <taxon>Pseudomonas</taxon>
    </lineage>
</organism>
<accession>A0A5E7M1T6</accession>
<name>A0A5E7M1T6_PSEFL</name>
<evidence type="ECO:0000313" key="4">
    <source>
        <dbReference type="Proteomes" id="UP000377224"/>
    </source>
</evidence>
<dbReference type="RefSeq" id="WP_150648008.1">
    <property type="nucleotide sequence ID" value="NZ_CABVIN010000005.1"/>
</dbReference>
<proteinExistence type="predicted"/>
<dbReference type="Proteomes" id="UP000377224">
    <property type="component" value="Unassembled WGS sequence"/>
</dbReference>
<keyword evidence="2" id="KW-0812">Transmembrane</keyword>
<feature type="transmembrane region" description="Helical" evidence="2">
    <location>
        <begin position="12"/>
        <end position="36"/>
    </location>
</feature>